<keyword evidence="3 4" id="KW-0408">Iron</keyword>
<dbReference type="PANTHER" id="PTHR28657:SF10">
    <property type="entry name" value="INDOLEAMINE 2,3-DIOXYGENASE"/>
    <property type="match status" value="1"/>
</dbReference>
<keyword evidence="6" id="KW-0560">Oxidoreductase</keyword>
<evidence type="ECO:0000313" key="6">
    <source>
        <dbReference type="EMBL" id="EPE06503.1"/>
    </source>
</evidence>
<evidence type="ECO:0000256" key="4">
    <source>
        <dbReference type="PIRSR" id="PIRSR600898-1"/>
    </source>
</evidence>
<dbReference type="GO" id="GO:0033754">
    <property type="term" value="F:indoleamine 2,3-dioxygenase activity"/>
    <property type="evidence" value="ECO:0007669"/>
    <property type="project" value="TreeGrafter"/>
</dbReference>
<dbReference type="SUPFAM" id="SSF140959">
    <property type="entry name" value="Indolic compounds 2,3-dioxygenase-like"/>
    <property type="match status" value="1"/>
</dbReference>
<dbReference type="Proteomes" id="UP000016923">
    <property type="component" value="Unassembled WGS sequence"/>
</dbReference>
<keyword evidence="2 4" id="KW-0479">Metal-binding</keyword>
<keyword evidence="6" id="KW-0223">Dioxygenase</keyword>
<evidence type="ECO:0000256" key="5">
    <source>
        <dbReference type="SAM" id="MobiDB-lite"/>
    </source>
</evidence>
<dbReference type="InterPro" id="IPR037217">
    <property type="entry name" value="Trp/Indoleamine_2_3_dOase-like"/>
</dbReference>
<keyword evidence="7" id="KW-1185">Reference proteome</keyword>
<dbReference type="GO" id="GO:0034354">
    <property type="term" value="P:'de novo' NAD+ biosynthetic process from L-tryptophan"/>
    <property type="evidence" value="ECO:0007669"/>
    <property type="project" value="TreeGrafter"/>
</dbReference>
<dbReference type="InterPro" id="IPR000898">
    <property type="entry name" value="Indolamine_dOase"/>
</dbReference>
<dbReference type="eggNOG" id="ENOG502QV6W">
    <property type="taxonomic scope" value="Eukaryota"/>
</dbReference>
<dbReference type="PROSITE" id="PS00876">
    <property type="entry name" value="IDO_1"/>
    <property type="match status" value="1"/>
</dbReference>
<dbReference type="PANTHER" id="PTHR28657">
    <property type="entry name" value="INDOLEAMINE 2,3-DIOXYGENASE"/>
    <property type="match status" value="1"/>
</dbReference>
<dbReference type="AlphaFoldDB" id="S3CJ97"/>
<keyword evidence="4" id="KW-0349">Heme</keyword>
<gene>
    <name evidence="6" type="ORF">F503_02631</name>
</gene>
<dbReference type="VEuPathDB" id="FungiDB:F503_02631"/>
<dbReference type="GO" id="GO:0019441">
    <property type="term" value="P:L-tryptophan catabolic process to kynurenine"/>
    <property type="evidence" value="ECO:0007669"/>
    <property type="project" value="InterPro"/>
</dbReference>
<dbReference type="OrthoDB" id="540174at2759"/>
<dbReference type="Gene3D" id="1.20.58.480">
    <property type="match status" value="1"/>
</dbReference>
<dbReference type="GO" id="GO:0020037">
    <property type="term" value="F:heme binding"/>
    <property type="evidence" value="ECO:0007669"/>
    <property type="project" value="InterPro"/>
</dbReference>
<dbReference type="EMBL" id="KE148153">
    <property type="protein sequence ID" value="EPE06503.1"/>
    <property type="molecule type" value="Genomic_DNA"/>
</dbReference>
<evidence type="ECO:0000256" key="2">
    <source>
        <dbReference type="ARBA" id="ARBA00022723"/>
    </source>
</evidence>
<dbReference type="GO" id="GO:0005737">
    <property type="term" value="C:cytoplasm"/>
    <property type="evidence" value="ECO:0007669"/>
    <property type="project" value="TreeGrafter"/>
</dbReference>
<evidence type="ECO:0000313" key="7">
    <source>
        <dbReference type="Proteomes" id="UP000016923"/>
    </source>
</evidence>
<feature type="compositionally biased region" description="Polar residues" evidence="5">
    <location>
        <begin position="386"/>
        <end position="397"/>
    </location>
</feature>
<dbReference type="GO" id="GO:0046872">
    <property type="term" value="F:metal ion binding"/>
    <property type="evidence" value="ECO:0007669"/>
    <property type="project" value="UniProtKB-KW"/>
</dbReference>
<reference evidence="6 7" key="1">
    <citation type="journal article" date="2013" name="BMC Genomics">
        <title>The genome and transcriptome of the pine saprophyte Ophiostoma piceae, and a comparison with the bark beetle-associated pine pathogen Grosmannia clavigera.</title>
        <authorList>
            <person name="Haridas S."/>
            <person name="Wang Y."/>
            <person name="Lim L."/>
            <person name="Massoumi Alamouti S."/>
            <person name="Jackman S."/>
            <person name="Docking R."/>
            <person name="Robertson G."/>
            <person name="Birol I."/>
            <person name="Bohlmann J."/>
            <person name="Breuil C."/>
        </authorList>
    </citation>
    <scope>NUCLEOTIDE SEQUENCE [LARGE SCALE GENOMIC DNA]</scope>
    <source>
        <strain evidence="6 7">UAMH 11346</strain>
    </source>
</reference>
<dbReference type="OMA" id="WHQYSGG"/>
<sequence>MQGLLDQYAVSQNGFLPPSLPLACLPDSYYAPWESVISQLPALLKDDAFRTAASRMPVLSTDSLRSEQEWQRAYLVLAFFTHAYIWGGDKPADVLPPPISVPLLKVVAHLELPPVATYAALNLWNFGSTSPSHSFDDLDALHALHTFTGTESESWFYVVSVAMECRAASIVPVLLEAMVSPQDIDANATISVLRQFVPCIQDIGRLLDRMHERCDPQVFFWEIRPYLAGSKNMAAQGLPNGVFYDEGIDEHGQQRGSWQQLRGGSNGQSSLLQFFDIVLGVEHYSNGTAAVAPLGFHEEVRGYMPGPHRRFLEYAGSLQNLRQAVDGLSDSAQKEELVSAFQDATKALAAFRNKHLAIVTRYIVLPSKQKRAGSTNNSGRGLAGTPQASSKTSSYAYNPSKPCTEPHLPSEKFTGTGGTDLLPFLKQTRDETLFAGQSLSQAA</sequence>
<protein>
    <submittedName>
        <fullName evidence="6">Indoleamine-dioxygenase pyrrole-dioxygenase</fullName>
    </submittedName>
</protein>
<name>S3CJ97_OPHP1</name>
<dbReference type="STRING" id="1262450.S3CJ97"/>
<feature type="binding site" description="proximal binding residue" evidence="4">
    <location>
        <position position="355"/>
    </location>
    <ligand>
        <name>heme b</name>
        <dbReference type="ChEBI" id="CHEBI:60344"/>
    </ligand>
    <ligandPart>
        <name>Fe</name>
        <dbReference type="ChEBI" id="CHEBI:18248"/>
    </ligandPart>
</feature>
<organism evidence="6 7">
    <name type="scientific">Ophiostoma piceae (strain UAMH 11346)</name>
    <name type="common">Sap stain fungus</name>
    <dbReference type="NCBI Taxonomy" id="1262450"/>
    <lineage>
        <taxon>Eukaryota</taxon>
        <taxon>Fungi</taxon>
        <taxon>Dikarya</taxon>
        <taxon>Ascomycota</taxon>
        <taxon>Pezizomycotina</taxon>
        <taxon>Sordariomycetes</taxon>
        <taxon>Sordariomycetidae</taxon>
        <taxon>Ophiostomatales</taxon>
        <taxon>Ophiostomataceae</taxon>
        <taxon>Ophiostoma</taxon>
    </lineage>
</organism>
<proteinExistence type="inferred from homology"/>
<dbReference type="HOGENOM" id="CLU_010089_0_1_1"/>
<accession>S3CJ97</accession>
<feature type="region of interest" description="Disordered" evidence="5">
    <location>
        <begin position="370"/>
        <end position="422"/>
    </location>
</feature>
<evidence type="ECO:0000256" key="1">
    <source>
        <dbReference type="ARBA" id="ARBA00007119"/>
    </source>
</evidence>
<evidence type="ECO:0000256" key="3">
    <source>
        <dbReference type="ARBA" id="ARBA00023004"/>
    </source>
</evidence>
<comment type="similarity">
    <text evidence="1">Belongs to the indoleamine 2,3-dioxygenase family.</text>
</comment>
<dbReference type="Pfam" id="PF01231">
    <property type="entry name" value="IDO"/>
    <property type="match status" value="1"/>
</dbReference>